<keyword evidence="1" id="KW-0805">Transcription regulation</keyword>
<dbReference type="GO" id="GO:0000976">
    <property type="term" value="F:transcription cis-regulatory region binding"/>
    <property type="evidence" value="ECO:0007669"/>
    <property type="project" value="TreeGrafter"/>
</dbReference>
<dbReference type="InterPro" id="IPR009057">
    <property type="entry name" value="Homeodomain-like_sf"/>
</dbReference>
<proteinExistence type="predicted"/>
<comment type="caution">
    <text evidence="6">The sequence shown here is derived from an EMBL/GenBank/DDBJ whole genome shotgun (WGS) entry which is preliminary data.</text>
</comment>
<evidence type="ECO:0000313" key="6">
    <source>
        <dbReference type="EMBL" id="OLR93324.1"/>
    </source>
</evidence>
<keyword evidence="3" id="KW-0804">Transcription</keyword>
<evidence type="ECO:0000256" key="2">
    <source>
        <dbReference type="ARBA" id="ARBA00023125"/>
    </source>
</evidence>
<dbReference type="Gene3D" id="1.10.357.10">
    <property type="entry name" value="Tetracycline Repressor, domain 2"/>
    <property type="match status" value="1"/>
</dbReference>
<reference evidence="6 7" key="1">
    <citation type="submission" date="2016-10" db="EMBL/GenBank/DDBJ databases">
        <title>The Draft Genome Sequence of Actinokineospora bangkokensis 44EHWT reveals the biosynthetic pathway of antifungal compounds Thailandins with unusual extender unit butylmalonyl-CoA.</title>
        <authorList>
            <person name="Greule A."/>
            <person name="Intra B."/>
            <person name="Flemming S."/>
            <person name="Rommel M.G."/>
            <person name="Panbangred W."/>
            <person name="Bechthold A."/>
        </authorList>
    </citation>
    <scope>NUCLEOTIDE SEQUENCE [LARGE SCALE GENOMIC DNA]</scope>
    <source>
        <strain evidence="6 7">44EHW</strain>
    </source>
</reference>
<name>A0A1Q9LMV8_9PSEU</name>
<dbReference type="OrthoDB" id="3211155at2"/>
<keyword evidence="7" id="KW-1185">Reference proteome</keyword>
<dbReference type="InterPro" id="IPR001647">
    <property type="entry name" value="HTH_TetR"/>
</dbReference>
<accession>A0A1Q9LMV8</accession>
<dbReference type="GO" id="GO:0003700">
    <property type="term" value="F:DNA-binding transcription factor activity"/>
    <property type="evidence" value="ECO:0007669"/>
    <property type="project" value="TreeGrafter"/>
</dbReference>
<feature type="DNA-binding region" description="H-T-H motif" evidence="4">
    <location>
        <begin position="48"/>
        <end position="67"/>
    </location>
</feature>
<gene>
    <name evidence="6" type="ORF">BJP25_17780</name>
</gene>
<evidence type="ECO:0000256" key="4">
    <source>
        <dbReference type="PROSITE-ProRule" id="PRU00335"/>
    </source>
</evidence>
<dbReference type="PANTHER" id="PTHR30055">
    <property type="entry name" value="HTH-TYPE TRANSCRIPTIONAL REGULATOR RUTR"/>
    <property type="match status" value="1"/>
</dbReference>
<dbReference type="PANTHER" id="PTHR30055:SF234">
    <property type="entry name" value="HTH-TYPE TRANSCRIPTIONAL REGULATOR BETI"/>
    <property type="match status" value="1"/>
</dbReference>
<keyword evidence="2 4" id="KW-0238">DNA-binding</keyword>
<organism evidence="6 7">
    <name type="scientific">Actinokineospora bangkokensis</name>
    <dbReference type="NCBI Taxonomy" id="1193682"/>
    <lineage>
        <taxon>Bacteria</taxon>
        <taxon>Bacillati</taxon>
        <taxon>Actinomycetota</taxon>
        <taxon>Actinomycetes</taxon>
        <taxon>Pseudonocardiales</taxon>
        <taxon>Pseudonocardiaceae</taxon>
        <taxon>Actinokineospora</taxon>
    </lineage>
</organism>
<sequence length="225" mass="24819">MNLYRVKLYVEYSERVTGLRERKKWETRRRISDAATALFMARGFDGVTVAEVAQTAGVSKMTVFNYFPRKEDLVLDRSAEIRAAITTALRTLAPAAGVAPVLHDLHRTWLAQRHPISGVVLHSKPFWELVMHTPALRSRWAEQREELADAVAEVCRELGAPAAESVLVAGFVVTAHRATFTAATERILAGDPADDVERDQVAFVDTTFAALSRAVSGFAWAAGRA</sequence>
<evidence type="ECO:0000259" key="5">
    <source>
        <dbReference type="PROSITE" id="PS50977"/>
    </source>
</evidence>
<evidence type="ECO:0000313" key="7">
    <source>
        <dbReference type="Proteomes" id="UP000186040"/>
    </source>
</evidence>
<dbReference type="RefSeq" id="WP_075975026.1">
    <property type="nucleotide sequence ID" value="NZ_MKQR01000011.1"/>
</dbReference>
<feature type="domain" description="HTH tetR-type" evidence="5">
    <location>
        <begin position="25"/>
        <end position="85"/>
    </location>
</feature>
<dbReference type="Pfam" id="PF00440">
    <property type="entry name" value="TetR_N"/>
    <property type="match status" value="1"/>
</dbReference>
<dbReference type="PROSITE" id="PS50977">
    <property type="entry name" value="HTH_TETR_2"/>
    <property type="match status" value="1"/>
</dbReference>
<protein>
    <recommendedName>
        <fullName evidence="5">HTH tetR-type domain-containing protein</fullName>
    </recommendedName>
</protein>
<dbReference type="PRINTS" id="PR00455">
    <property type="entry name" value="HTHTETR"/>
</dbReference>
<dbReference type="AlphaFoldDB" id="A0A1Q9LMV8"/>
<dbReference type="InterPro" id="IPR050109">
    <property type="entry name" value="HTH-type_TetR-like_transc_reg"/>
</dbReference>
<dbReference type="STRING" id="1193682.BJP25_17780"/>
<dbReference type="EMBL" id="MKQR01000011">
    <property type="protein sequence ID" value="OLR93324.1"/>
    <property type="molecule type" value="Genomic_DNA"/>
</dbReference>
<evidence type="ECO:0000256" key="1">
    <source>
        <dbReference type="ARBA" id="ARBA00023015"/>
    </source>
</evidence>
<evidence type="ECO:0000256" key="3">
    <source>
        <dbReference type="ARBA" id="ARBA00023163"/>
    </source>
</evidence>
<dbReference type="Proteomes" id="UP000186040">
    <property type="component" value="Unassembled WGS sequence"/>
</dbReference>
<dbReference type="SUPFAM" id="SSF46689">
    <property type="entry name" value="Homeodomain-like"/>
    <property type="match status" value="1"/>
</dbReference>